<feature type="transmembrane region" description="Helical" evidence="1">
    <location>
        <begin position="215"/>
        <end position="238"/>
    </location>
</feature>
<organism evidence="2 3">
    <name type="scientific">Prorocentrum cordatum</name>
    <dbReference type="NCBI Taxonomy" id="2364126"/>
    <lineage>
        <taxon>Eukaryota</taxon>
        <taxon>Sar</taxon>
        <taxon>Alveolata</taxon>
        <taxon>Dinophyceae</taxon>
        <taxon>Prorocentrales</taxon>
        <taxon>Prorocentraceae</taxon>
        <taxon>Prorocentrum</taxon>
    </lineage>
</organism>
<evidence type="ECO:0000313" key="3">
    <source>
        <dbReference type="Proteomes" id="UP001189429"/>
    </source>
</evidence>
<dbReference type="Proteomes" id="UP001189429">
    <property type="component" value="Unassembled WGS sequence"/>
</dbReference>
<name>A0ABN9XXN4_9DINO</name>
<protein>
    <submittedName>
        <fullName evidence="2">Uncharacterized protein</fullName>
    </submittedName>
</protein>
<keyword evidence="1" id="KW-0812">Transmembrane</keyword>
<reference evidence="2" key="1">
    <citation type="submission" date="2023-10" db="EMBL/GenBank/DDBJ databases">
        <authorList>
            <person name="Chen Y."/>
            <person name="Shah S."/>
            <person name="Dougan E. K."/>
            <person name="Thang M."/>
            <person name="Chan C."/>
        </authorList>
    </citation>
    <scope>NUCLEOTIDE SEQUENCE [LARGE SCALE GENOMIC DNA]</scope>
</reference>
<feature type="transmembrane region" description="Helical" evidence="1">
    <location>
        <begin position="133"/>
        <end position="153"/>
    </location>
</feature>
<dbReference type="EMBL" id="CAUYUJ010021378">
    <property type="protein sequence ID" value="CAK0904242.1"/>
    <property type="molecule type" value="Genomic_DNA"/>
</dbReference>
<comment type="caution">
    <text evidence="2">The sequence shown here is derived from an EMBL/GenBank/DDBJ whole genome shotgun (WGS) entry which is preliminary data.</text>
</comment>
<proteinExistence type="predicted"/>
<keyword evidence="3" id="KW-1185">Reference proteome</keyword>
<keyword evidence="1" id="KW-0472">Membrane</keyword>
<gene>
    <name evidence="2" type="ORF">PCOR1329_LOCUS80340</name>
</gene>
<evidence type="ECO:0000313" key="2">
    <source>
        <dbReference type="EMBL" id="CAK0904242.1"/>
    </source>
</evidence>
<keyword evidence="1" id="KW-1133">Transmembrane helix</keyword>
<feature type="transmembrane region" description="Helical" evidence="1">
    <location>
        <begin position="186"/>
        <end position="209"/>
    </location>
</feature>
<evidence type="ECO:0000256" key="1">
    <source>
        <dbReference type="SAM" id="Phobius"/>
    </source>
</evidence>
<sequence>MVAEQLGKILTGATNKVPIIMVLNKCDANQDFVAEVERQVKEDCIWAASVVRVAADPKHGPLNQLCEKCGSPDISISTYRRRYACNECRHDDSFKKSYGLDELVKVTVGHLPGVVATSFSAAQKVWLEGLDQVAIRDICGFALTAGGIGAAPIPALTRLVLYPVQYAMVIRLATIYGVILSSSAGLHLVGSLSFISLAGLSGWGLATLLKCIPGLSVAGMATDAAVSSSVTLVMGLVTKTLLRRVRGRAMCNSDELAVTPEDLAEIMSNEERTSLFSEYFGRLTPTLAALFAEGAPSCEALEGAAAAAEGIDLTRRP</sequence>
<accession>A0ABN9XXN4</accession>